<dbReference type="GO" id="GO:0005576">
    <property type="term" value="C:extracellular region"/>
    <property type="evidence" value="ECO:0007669"/>
    <property type="project" value="TreeGrafter"/>
</dbReference>
<accession>D0NXJ8</accession>
<reference evidence="8" key="1">
    <citation type="journal article" date="2009" name="Nature">
        <title>Genome sequence and analysis of the Irish potato famine pathogen Phytophthora infestans.</title>
        <authorList>
            <consortium name="The Broad Institute Genome Sequencing Platform"/>
            <person name="Haas B.J."/>
            <person name="Kamoun S."/>
            <person name="Zody M.C."/>
            <person name="Jiang R.H."/>
            <person name="Handsaker R.E."/>
            <person name="Cano L.M."/>
            <person name="Grabherr M."/>
            <person name="Kodira C.D."/>
            <person name="Raffaele S."/>
            <person name="Torto-Alalibo T."/>
            <person name="Bozkurt T.O."/>
            <person name="Ah-Fong A.M."/>
            <person name="Alvarado L."/>
            <person name="Anderson V.L."/>
            <person name="Armstrong M.R."/>
            <person name="Avrova A."/>
            <person name="Baxter L."/>
            <person name="Beynon J."/>
            <person name="Boevink P.C."/>
            <person name="Bollmann S.R."/>
            <person name="Bos J.I."/>
            <person name="Bulone V."/>
            <person name="Cai G."/>
            <person name="Cakir C."/>
            <person name="Carrington J.C."/>
            <person name="Chawner M."/>
            <person name="Conti L."/>
            <person name="Costanzo S."/>
            <person name="Ewan R."/>
            <person name="Fahlgren N."/>
            <person name="Fischbach M.A."/>
            <person name="Fugelstad J."/>
            <person name="Gilroy E.M."/>
            <person name="Gnerre S."/>
            <person name="Green P.J."/>
            <person name="Grenville-Briggs L.J."/>
            <person name="Griffith J."/>
            <person name="Grunwald N.J."/>
            <person name="Horn K."/>
            <person name="Horner N.R."/>
            <person name="Hu C.H."/>
            <person name="Huitema E."/>
            <person name="Jeong D.H."/>
            <person name="Jones A.M."/>
            <person name="Jones J.D."/>
            <person name="Jones R.W."/>
            <person name="Karlsson E.K."/>
            <person name="Kunjeti S.G."/>
            <person name="Lamour K."/>
            <person name="Liu Z."/>
            <person name="Ma L."/>
            <person name="Maclean D."/>
            <person name="Chibucos M.C."/>
            <person name="McDonald H."/>
            <person name="McWalters J."/>
            <person name="Meijer H.J."/>
            <person name="Morgan W."/>
            <person name="Morris P.F."/>
            <person name="Munro C.A."/>
            <person name="O'Neill K."/>
            <person name="Ospina-Giraldo M."/>
            <person name="Pinzon A."/>
            <person name="Pritchard L."/>
            <person name="Ramsahoye B."/>
            <person name="Ren Q."/>
            <person name="Restrepo S."/>
            <person name="Roy S."/>
            <person name="Sadanandom A."/>
            <person name="Savidor A."/>
            <person name="Schornack S."/>
            <person name="Schwartz D.C."/>
            <person name="Schumann U.D."/>
            <person name="Schwessinger B."/>
            <person name="Seyer L."/>
            <person name="Sharpe T."/>
            <person name="Silvar C."/>
            <person name="Song J."/>
            <person name="Studholme D.J."/>
            <person name="Sykes S."/>
            <person name="Thines M."/>
            <person name="van de Vondervoort P.J."/>
            <person name="Phuntumart V."/>
            <person name="Wawra S."/>
            <person name="Weide R."/>
            <person name="Win J."/>
            <person name="Young C."/>
            <person name="Zhou S."/>
            <person name="Fry W."/>
            <person name="Meyers B.C."/>
            <person name="van West P."/>
            <person name="Ristaino J."/>
            <person name="Govers F."/>
            <person name="Birch P.R."/>
            <person name="Whisson S.C."/>
            <person name="Judelson H.S."/>
            <person name="Nusbaum C."/>
        </authorList>
    </citation>
    <scope>NUCLEOTIDE SEQUENCE [LARGE SCALE GENOMIC DNA]</scope>
    <source>
        <strain evidence="8">T30-4</strain>
    </source>
</reference>
<dbReference type="EMBL" id="DS028182">
    <property type="protein sequence ID" value="EEY67798.1"/>
    <property type="molecule type" value="Genomic_DNA"/>
</dbReference>
<keyword evidence="8" id="KW-1185">Reference proteome</keyword>
<evidence type="ECO:0000256" key="2">
    <source>
        <dbReference type="ARBA" id="ARBA00022900"/>
    </source>
</evidence>
<sequence length="146" mass="16006">MKFPVLLTLLAAAIATVQAQSSRVINDPSTRELNELDCPQICLDYYTPVADEEGNFYSNECYMKRAKCEKNSARTNSSSINDEPPSSKKCPDSCPDIALPVCVSDGIKYSNPCELKIAACKHPERKIVEFSYSSTCSVSKVAPQGE</sequence>
<dbReference type="CDD" id="cd00104">
    <property type="entry name" value="KAZAL_FS"/>
    <property type="match status" value="1"/>
</dbReference>
<dbReference type="PANTHER" id="PTHR10913:SF45">
    <property type="entry name" value="FOLLISTATIN, ISOFORM A-RELATED"/>
    <property type="match status" value="1"/>
</dbReference>
<dbReference type="OMA" id="CKHPERK"/>
<feature type="region of interest" description="Disordered" evidence="4">
    <location>
        <begin position="72"/>
        <end position="91"/>
    </location>
</feature>
<keyword evidence="1" id="KW-0646">Protease inhibitor</keyword>
<dbReference type="HOGENOM" id="CLU_143159_0_0_1"/>
<dbReference type="Gene3D" id="3.30.60.30">
    <property type="match status" value="2"/>
</dbReference>
<proteinExistence type="predicted"/>
<protein>
    <submittedName>
        <fullName evidence="7">Epi1-like protease inhibitor</fullName>
    </submittedName>
</protein>
<evidence type="ECO:0000256" key="5">
    <source>
        <dbReference type="SAM" id="SignalP"/>
    </source>
</evidence>
<keyword evidence="3" id="KW-1015">Disulfide bond</keyword>
<dbReference type="InParanoid" id="D0NXJ8"/>
<evidence type="ECO:0000256" key="1">
    <source>
        <dbReference type="ARBA" id="ARBA00022690"/>
    </source>
</evidence>
<feature type="domain" description="Kazal-like" evidence="6">
    <location>
        <begin position="84"/>
        <end position="138"/>
    </location>
</feature>
<feature type="chain" id="PRO_5003013033" evidence="5">
    <location>
        <begin position="20"/>
        <end position="146"/>
    </location>
</feature>
<keyword evidence="5" id="KW-0732">Signal</keyword>
<dbReference type="RefSeq" id="XP_002997960.1">
    <property type="nucleotide sequence ID" value="XM_002997914.1"/>
</dbReference>
<dbReference type="VEuPathDB" id="FungiDB:PITG_23119"/>
<evidence type="ECO:0000259" key="6">
    <source>
        <dbReference type="PROSITE" id="PS51465"/>
    </source>
</evidence>
<evidence type="ECO:0000256" key="4">
    <source>
        <dbReference type="SAM" id="MobiDB-lite"/>
    </source>
</evidence>
<dbReference type="GeneID" id="9464078"/>
<evidence type="ECO:0000313" key="8">
    <source>
        <dbReference type="Proteomes" id="UP000006643"/>
    </source>
</evidence>
<dbReference type="AlphaFoldDB" id="D0NXJ8"/>
<dbReference type="OrthoDB" id="127054at2759"/>
<dbReference type="SUPFAM" id="SSF100895">
    <property type="entry name" value="Kazal-type serine protease inhibitors"/>
    <property type="match status" value="2"/>
</dbReference>
<feature type="signal peptide" evidence="5">
    <location>
        <begin position="1"/>
        <end position="19"/>
    </location>
</feature>
<evidence type="ECO:0000313" key="7">
    <source>
        <dbReference type="EMBL" id="EEY67798.1"/>
    </source>
</evidence>
<dbReference type="Pfam" id="PF07648">
    <property type="entry name" value="Kazal_2"/>
    <property type="match status" value="2"/>
</dbReference>
<dbReference type="InterPro" id="IPR036058">
    <property type="entry name" value="Kazal_dom_sf"/>
</dbReference>
<dbReference type="SMART" id="SM00280">
    <property type="entry name" value="KAZAL"/>
    <property type="match status" value="2"/>
</dbReference>
<organism evidence="7 8">
    <name type="scientific">Phytophthora infestans (strain T30-4)</name>
    <name type="common">Potato late blight agent</name>
    <dbReference type="NCBI Taxonomy" id="403677"/>
    <lineage>
        <taxon>Eukaryota</taxon>
        <taxon>Sar</taxon>
        <taxon>Stramenopiles</taxon>
        <taxon>Oomycota</taxon>
        <taxon>Peronosporomycetes</taxon>
        <taxon>Peronosporales</taxon>
        <taxon>Peronosporaceae</taxon>
        <taxon>Phytophthora</taxon>
    </lineage>
</organism>
<name>D0NXJ8_PHYIT</name>
<dbReference type="InterPro" id="IPR050653">
    <property type="entry name" value="Prot_Inhib_GrowthFact_Antg"/>
</dbReference>
<gene>
    <name evidence="7" type="ORF">PITG_23119</name>
</gene>
<keyword evidence="2" id="KW-0722">Serine protease inhibitor</keyword>
<dbReference type="PROSITE" id="PS51465">
    <property type="entry name" value="KAZAL_2"/>
    <property type="match status" value="1"/>
</dbReference>
<dbReference type="InterPro" id="IPR002350">
    <property type="entry name" value="Kazal_dom"/>
</dbReference>
<evidence type="ECO:0000256" key="3">
    <source>
        <dbReference type="ARBA" id="ARBA00023157"/>
    </source>
</evidence>
<dbReference type="KEGG" id="pif:PITG_23119"/>
<dbReference type="PANTHER" id="PTHR10913">
    <property type="entry name" value="FOLLISTATIN-RELATED"/>
    <property type="match status" value="1"/>
</dbReference>
<dbReference type="Proteomes" id="UP000006643">
    <property type="component" value="Unassembled WGS sequence"/>
</dbReference>